<evidence type="ECO:0000256" key="1">
    <source>
        <dbReference type="ARBA" id="ARBA00004555"/>
    </source>
</evidence>
<keyword evidence="3" id="KW-0333">Golgi apparatus</keyword>
<accession>A0AA88HGE2</accession>
<organism evidence="7 8">
    <name type="scientific">Artemia franciscana</name>
    <name type="common">Brine shrimp</name>
    <name type="synonym">Artemia sanfranciscana</name>
    <dbReference type="NCBI Taxonomy" id="6661"/>
    <lineage>
        <taxon>Eukaryota</taxon>
        <taxon>Metazoa</taxon>
        <taxon>Ecdysozoa</taxon>
        <taxon>Arthropoda</taxon>
        <taxon>Crustacea</taxon>
        <taxon>Branchiopoda</taxon>
        <taxon>Anostraca</taxon>
        <taxon>Artemiidae</taxon>
        <taxon>Artemia</taxon>
    </lineage>
</organism>
<evidence type="ECO:0000259" key="6">
    <source>
        <dbReference type="Pfam" id="PF23604"/>
    </source>
</evidence>
<dbReference type="AlphaFoldDB" id="A0AA88HGE2"/>
<feature type="domain" description="TRAPPC10 Ig-like" evidence="6">
    <location>
        <begin position="770"/>
        <end position="868"/>
    </location>
</feature>
<evidence type="ECO:0000256" key="2">
    <source>
        <dbReference type="ARBA" id="ARBA00022448"/>
    </source>
</evidence>
<evidence type="ECO:0000313" key="7">
    <source>
        <dbReference type="EMBL" id="KAK2706956.1"/>
    </source>
</evidence>
<gene>
    <name evidence="7" type="ORF">QYM36_014849</name>
</gene>
<dbReference type="Proteomes" id="UP001187531">
    <property type="component" value="Unassembled WGS sequence"/>
</dbReference>
<evidence type="ECO:0008006" key="9">
    <source>
        <dbReference type="Google" id="ProtNLM"/>
    </source>
</evidence>
<dbReference type="InterPro" id="IPR056917">
    <property type="entry name" value="Ig_TRAPPC10"/>
</dbReference>
<evidence type="ECO:0000259" key="5">
    <source>
        <dbReference type="Pfam" id="PF23036"/>
    </source>
</evidence>
<dbReference type="GO" id="GO:0005829">
    <property type="term" value="C:cytosol"/>
    <property type="evidence" value="ECO:0007669"/>
    <property type="project" value="GOC"/>
</dbReference>
<dbReference type="Pfam" id="PF23604">
    <property type="entry name" value="Ig_TRAPPC10"/>
    <property type="match status" value="1"/>
</dbReference>
<name>A0AA88HGE2_ARTSF</name>
<dbReference type="Pfam" id="PF23036">
    <property type="entry name" value="TRAPPC10_1st"/>
    <property type="match status" value="1"/>
</dbReference>
<dbReference type="Pfam" id="PF12584">
    <property type="entry name" value="TRAPPC10"/>
    <property type="match status" value="1"/>
</dbReference>
<comment type="caution">
    <text evidence="7">The sequence shown here is derived from an EMBL/GenBank/DDBJ whole genome shotgun (WGS) entry which is preliminary data.</text>
</comment>
<evidence type="ECO:0000313" key="8">
    <source>
        <dbReference type="Proteomes" id="UP001187531"/>
    </source>
</evidence>
<dbReference type="GO" id="GO:1990071">
    <property type="term" value="C:TRAPPII protein complex"/>
    <property type="evidence" value="ECO:0007669"/>
    <property type="project" value="InterPro"/>
</dbReference>
<evidence type="ECO:0000259" key="4">
    <source>
        <dbReference type="Pfam" id="PF12584"/>
    </source>
</evidence>
<dbReference type="InterPro" id="IPR045126">
    <property type="entry name" value="TRAPPC10/Trs130"/>
</dbReference>
<comment type="subcellular location">
    <subcellularLocation>
        <location evidence="1">Golgi apparatus</location>
    </subcellularLocation>
</comment>
<protein>
    <recommendedName>
        <fullName evidence="9">Trafficking protein particle complex subunit 10</fullName>
    </recommendedName>
</protein>
<proteinExistence type="predicted"/>
<keyword evidence="2" id="KW-0813">Transport</keyword>
<dbReference type="EMBL" id="JAVRJZ010000019">
    <property type="protein sequence ID" value="KAK2706953.1"/>
    <property type="molecule type" value="Genomic_DNA"/>
</dbReference>
<sequence>MANIFDFRPVITYQGDNDHFSNFSTIIEDAVSTDKAEWRRSYGRPSKSITLKPKFLHLTDSNSFKESGIRDRKVLHIFWTNCNDLELYKTSIKEKIQNWLTSIKSEEFPDWLIVCFETPDIIKKTTKLIPRSTVLERIKSEVAQKSPERCLSVCEPNLIDSAKQPEPWNNFIHKLRYYLMLSFNKMVVKYEDSVRGKRERRSESSWDFCDYFLLQDELGLVFQMLGLPEEALLIYDELEVIFTQYMADCCTSCPDPPKWLRCFQQSPKIWSSPVLVSTEVDSTGLVKLDSCVAAYRQKIVEKEVSLLEFRNYLFSQQAAILLSGYKTSELGERCFMLIQNCVVEHHNFSIKTVPGSMEAWSILTALDSVKALKKMSSFVAPGNNTRYSASIWEMAKNKLYKLGSDCGLHPKNKVESQHLHFLATLSSGFASCESEALEILQNALGNAEEFRKLYYELCEMAISAYKYCNLTRNAKYVGGSLAKFLRETGETKKAIQFLSDLARTYDEESWPDLRDEICKEIINCCVDVGDMERAFVVAGELVVKSASEILRKDFLKFLLERSQALSTPVKIQETLSGISAQFVSKELKLINGKSAAVEFDLCFRTCLPEDIVFDSIRVTIKKIPENYYFHSSTSTVTDIKMALTRSASERNFNLITDLNMKVLVSYQQDGSVSSVGVTCLNPQKLHVFPKTISEDEMTPAESFFYIENSNIYLTPGINKVRISGEIAEKGSFLLTKVELMKSQLIFPGRLPEIRINAFSITDEKFTINVKSRDNRGVLAGFPQEMLLTVKSGSYSFAENLSLRLMAPRGMLIGLTADKETFTSELKVELPLLEALQSLEKIIWVYADVLIQKDTLAHYILSVEVPHVQSGKFFEIPVSFSFPFSSSFKLYAVETVKYLNFNIHGLTAYDDLIELCEPNLVVRTFENKVLNLNFMNGTSNGALTVFQDYSISYLWELKEIPTDSKVLKANFSVKYRTKGTNWCNFYFPIDITDFQTVLKLKAQVAPSKGAVDCRAGSVCSLIITVEPYSVDRSGLNAVMFEVLQEPNVWAVCGQTAGVINLEGKTQQASVEVMPLVGGSLPIPSIRLSKYIPSKSTESGSQPLARIEHFSPGQIYNISKSMHVNIQAVSGSNVDQSLT</sequence>
<dbReference type="PANTHER" id="PTHR13251:SF3">
    <property type="entry name" value="TRAFFICKING PROTEIN PARTICLE COMPLEX SUBUNIT 10"/>
    <property type="match status" value="1"/>
</dbReference>
<feature type="domain" description="TRAPPC10/Trs130 N-terminal" evidence="5">
    <location>
        <begin position="8"/>
        <end position="329"/>
    </location>
</feature>
<dbReference type="EMBL" id="JAVRJZ010000019">
    <property type="protein sequence ID" value="KAK2706956.1"/>
    <property type="molecule type" value="Genomic_DNA"/>
</dbReference>
<keyword evidence="8" id="KW-1185">Reference proteome</keyword>
<dbReference type="GO" id="GO:0034498">
    <property type="term" value="P:early endosome to Golgi transport"/>
    <property type="evidence" value="ECO:0007669"/>
    <property type="project" value="TreeGrafter"/>
</dbReference>
<reference evidence="7" key="1">
    <citation type="submission" date="2023-07" db="EMBL/GenBank/DDBJ databases">
        <title>Chromosome-level genome assembly of Artemia franciscana.</title>
        <authorList>
            <person name="Jo E."/>
        </authorList>
    </citation>
    <scope>NUCLEOTIDE SEQUENCE</scope>
    <source>
        <tissue evidence="7">Whole body</tissue>
    </source>
</reference>
<dbReference type="GO" id="GO:0006891">
    <property type="term" value="P:intra-Golgi vesicle-mediated transport"/>
    <property type="evidence" value="ECO:0007669"/>
    <property type="project" value="TreeGrafter"/>
</dbReference>
<dbReference type="InterPro" id="IPR056913">
    <property type="entry name" value="TRAPPC10/Trs130_N"/>
</dbReference>
<dbReference type="InterPro" id="IPR022233">
    <property type="entry name" value="TRAPPC10/Trs130_C"/>
</dbReference>
<dbReference type="PANTHER" id="PTHR13251">
    <property type="entry name" value="EPILEPSY HOLOPROSENCEPHALY CANDIDATE 1/TMEM1"/>
    <property type="match status" value="1"/>
</dbReference>
<feature type="domain" description="TRAPPC10/Trs130 C-terminal" evidence="4">
    <location>
        <begin position="1008"/>
        <end position="1124"/>
    </location>
</feature>
<evidence type="ECO:0000256" key="3">
    <source>
        <dbReference type="ARBA" id="ARBA00023034"/>
    </source>
</evidence>